<dbReference type="PROSITE" id="PS50048">
    <property type="entry name" value="ZN2_CY6_FUNGAL_2"/>
    <property type="match status" value="1"/>
</dbReference>
<feature type="region of interest" description="Disordered" evidence="7">
    <location>
        <begin position="67"/>
        <end position="97"/>
    </location>
</feature>
<keyword evidence="10" id="KW-1185">Reference proteome</keyword>
<evidence type="ECO:0000256" key="5">
    <source>
        <dbReference type="ARBA" id="ARBA00023163"/>
    </source>
</evidence>
<dbReference type="InterPro" id="IPR051711">
    <property type="entry name" value="Stress_Response_Reg"/>
</dbReference>
<proteinExistence type="predicted"/>
<feature type="compositionally biased region" description="Basic and acidic residues" evidence="7">
    <location>
        <begin position="627"/>
        <end position="647"/>
    </location>
</feature>
<comment type="caution">
    <text evidence="9">The sequence shown here is derived from an EMBL/GenBank/DDBJ whole genome shotgun (WGS) entry which is preliminary data.</text>
</comment>
<gene>
    <name evidence="9" type="ORF">N7541_004401</name>
</gene>
<dbReference type="CDD" id="cd12148">
    <property type="entry name" value="fungal_TF_MHR"/>
    <property type="match status" value="1"/>
</dbReference>
<dbReference type="InterPro" id="IPR001138">
    <property type="entry name" value="Zn2Cys6_DnaBD"/>
</dbReference>
<feature type="domain" description="Zn(2)-C6 fungal-type" evidence="8">
    <location>
        <begin position="14"/>
        <end position="43"/>
    </location>
</feature>
<organism evidence="9 10">
    <name type="scientific">Penicillium brevicompactum</name>
    <dbReference type="NCBI Taxonomy" id="5074"/>
    <lineage>
        <taxon>Eukaryota</taxon>
        <taxon>Fungi</taxon>
        <taxon>Dikarya</taxon>
        <taxon>Ascomycota</taxon>
        <taxon>Pezizomycotina</taxon>
        <taxon>Eurotiomycetes</taxon>
        <taxon>Eurotiomycetidae</taxon>
        <taxon>Eurotiales</taxon>
        <taxon>Aspergillaceae</taxon>
        <taxon>Penicillium</taxon>
    </lineage>
</organism>
<feature type="compositionally biased region" description="Polar residues" evidence="7">
    <location>
        <begin position="617"/>
        <end position="626"/>
    </location>
</feature>
<dbReference type="Proteomes" id="UP001148299">
    <property type="component" value="Unassembled WGS sequence"/>
</dbReference>
<evidence type="ECO:0000313" key="10">
    <source>
        <dbReference type="Proteomes" id="UP001148299"/>
    </source>
</evidence>
<evidence type="ECO:0000313" key="9">
    <source>
        <dbReference type="EMBL" id="KAJ5357243.1"/>
    </source>
</evidence>
<evidence type="ECO:0000256" key="6">
    <source>
        <dbReference type="ARBA" id="ARBA00023242"/>
    </source>
</evidence>
<sequence length="716" mass="80564">MQSHIRRARRTANACIACRHSKIKCSGDDPCNNCQRRGVKCEFNEGTNRVVVSERYLRQLEAQVRGQQTHVASQRSAATPPQFSSGEQHEFSPEKSADAAVHIPEFVGISSEEPSPTPTISDTPSIWTSPFSLPSTTIKNTKKNRRSWIWLAPSSMWSFTTRLSILMSETLHYKYPESAPTLIEKEVYPLRWECYATKERPDISGLPSLDYALYLFDTVKFHLGQSYRFFDEEQFVQNLNEFYHGDPIRMASEQRLWFIQYLLVLSFGSAFLSRTKSDDPPGSHFFLRAMSLMPNHSSLWKDSLLAIEVLAMVGLYLYSIDQRESAYIYLGQAMRIAQYEGLHTQLSEEQLGTDVVARCRNLWWTLYIMDRHFSYSVGLPMSAQDSDISTPIEPCTASHRDVALSLQAKLSHLLSSILTTVYKTEKTQVNVFLDTTRSILQRLAGHAQEVENIIHATFRNSVDSMPRGTRHITLLYHQCVIVATRPLLLSALMERLLKLDSNSWDVGGTLDLTKTLITTGIKSASKTLQILSHSDSLLEVFLLYNLEFTYAAAIHLAMASALFPEALDGQASVIDAHSILDQMINNGNKIAQVRKDELVYIESLFLEVATRAETNGMQPLTLSHTTQEGDRSSRDVRAEVEAEKDPHGNSVNDMALDDISGFGYPHSSYAADPIPSAELLDNIGISSVEFLAIVDQIGNPEASYSILDLRHENEML</sequence>
<dbReference type="GO" id="GO:0008270">
    <property type="term" value="F:zinc ion binding"/>
    <property type="evidence" value="ECO:0007669"/>
    <property type="project" value="InterPro"/>
</dbReference>
<evidence type="ECO:0000256" key="7">
    <source>
        <dbReference type="SAM" id="MobiDB-lite"/>
    </source>
</evidence>
<keyword evidence="6" id="KW-0539">Nucleus</keyword>
<name>A0A9W9RBQ8_PENBR</name>
<evidence type="ECO:0000256" key="1">
    <source>
        <dbReference type="ARBA" id="ARBA00004123"/>
    </source>
</evidence>
<comment type="subcellular location">
    <subcellularLocation>
        <location evidence="1">Nucleus</location>
    </subcellularLocation>
</comment>
<dbReference type="GO" id="GO:0045944">
    <property type="term" value="P:positive regulation of transcription by RNA polymerase II"/>
    <property type="evidence" value="ECO:0007669"/>
    <property type="project" value="TreeGrafter"/>
</dbReference>
<dbReference type="InterPro" id="IPR036864">
    <property type="entry name" value="Zn2-C6_fun-type_DNA-bd_sf"/>
</dbReference>
<accession>A0A9W9RBQ8</accession>
<dbReference type="AlphaFoldDB" id="A0A9W9RBQ8"/>
<dbReference type="GO" id="GO:0043565">
    <property type="term" value="F:sequence-specific DNA binding"/>
    <property type="evidence" value="ECO:0007669"/>
    <property type="project" value="TreeGrafter"/>
</dbReference>
<dbReference type="CDD" id="cd00067">
    <property type="entry name" value="GAL4"/>
    <property type="match status" value="1"/>
</dbReference>
<keyword evidence="4" id="KW-0238">DNA-binding</keyword>
<dbReference type="EMBL" id="JAPZBR010000003">
    <property type="protein sequence ID" value="KAJ5357243.1"/>
    <property type="molecule type" value="Genomic_DNA"/>
</dbReference>
<dbReference type="GO" id="GO:0000981">
    <property type="term" value="F:DNA-binding transcription factor activity, RNA polymerase II-specific"/>
    <property type="evidence" value="ECO:0007669"/>
    <property type="project" value="InterPro"/>
</dbReference>
<evidence type="ECO:0000259" key="8">
    <source>
        <dbReference type="PROSITE" id="PS50048"/>
    </source>
</evidence>
<dbReference type="SMART" id="SM00906">
    <property type="entry name" value="Fungal_trans"/>
    <property type="match status" value="1"/>
</dbReference>
<dbReference type="SUPFAM" id="SSF57701">
    <property type="entry name" value="Zn2/Cys6 DNA-binding domain"/>
    <property type="match status" value="1"/>
</dbReference>
<dbReference type="PANTHER" id="PTHR47540:SF6">
    <property type="entry name" value="ZN(II)2CYS6 TRANSCRIPTION FACTOR (EUROFUNG)"/>
    <property type="match status" value="1"/>
</dbReference>
<dbReference type="Gene3D" id="4.10.240.10">
    <property type="entry name" value="Zn(2)-C6 fungal-type DNA-binding domain"/>
    <property type="match status" value="1"/>
</dbReference>
<dbReference type="Pfam" id="PF04082">
    <property type="entry name" value="Fungal_trans"/>
    <property type="match status" value="1"/>
</dbReference>
<keyword evidence="2" id="KW-0479">Metal-binding</keyword>
<evidence type="ECO:0000256" key="2">
    <source>
        <dbReference type="ARBA" id="ARBA00022723"/>
    </source>
</evidence>
<feature type="compositionally biased region" description="Basic and acidic residues" evidence="7">
    <location>
        <begin position="87"/>
        <end position="97"/>
    </location>
</feature>
<dbReference type="PANTHER" id="PTHR47540">
    <property type="entry name" value="THIAMINE REPRESSIBLE GENES REGULATORY PROTEIN THI5"/>
    <property type="match status" value="1"/>
</dbReference>
<reference evidence="9" key="2">
    <citation type="journal article" date="2023" name="IMA Fungus">
        <title>Comparative genomic study of the Penicillium genus elucidates a diverse pangenome and 15 lateral gene transfer events.</title>
        <authorList>
            <person name="Petersen C."/>
            <person name="Sorensen T."/>
            <person name="Nielsen M.R."/>
            <person name="Sondergaard T.E."/>
            <person name="Sorensen J.L."/>
            <person name="Fitzpatrick D.A."/>
            <person name="Frisvad J.C."/>
            <person name="Nielsen K.L."/>
        </authorList>
    </citation>
    <scope>NUCLEOTIDE SEQUENCE</scope>
    <source>
        <strain evidence="9">IBT 35675</strain>
    </source>
</reference>
<dbReference type="InterPro" id="IPR007219">
    <property type="entry name" value="XnlR_reg_dom"/>
</dbReference>
<dbReference type="PROSITE" id="PS00463">
    <property type="entry name" value="ZN2_CY6_FUNGAL_1"/>
    <property type="match status" value="1"/>
</dbReference>
<protein>
    <recommendedName>
        <fullName evidence="8">Zn(2)-C6 fungal-type domain-containing protein</fullName>
    </recommendedName>
</protein>
<reference evidence="9" key="1">
    <citation type="submission" date="2022-12" db="EMBL/GenBank/DDBJ databases">
        <authorList>
            <person name="Petersen C."/>
        </authorList>
    </citation>
    <scope>NUCLEOTIDE SEQUENCE</scope>
    <source>
        <strain evidence="9">IBT 35675</strain>
    </source>
</reference>
<evidence type="ECO:0000256" key="4">
    <source>
        <dbReference type="ARBA" id="ARBA00023125"/>
    </source>
</evidence>
<keyword evidence="3" id="KW-0805">Transcription regulation</keyword>
<feature type="region of interest" description="Disordered" evidence="7">
    <location>
        <begin position="617"/>
        <end position="652"/>
    </location>
</feature>
<feature type="compositionally biased region" description="Polar residues" evidence="7">
    <location>
        <begin position="67"/>
        <end position="86"/>
    </location>
</feature>
<evidence type="ECO:0000256" key="3">
    <source>
        <dbReference type="ARBA" id="ARBA00023015"/>
    </source>
</evidence>
<keyword evidence="5" id="KW-0804">Transcription</keyword>
<dbReference type="Pfam" id="PF00172">
    <property type="entry name" value="Zn_clus"/>
    <property type="match status" value="1"/>
</dbReference>
<dbReference type="GO" id="GO:0006351">
    <property type="term" value="P:DNA-templated transcription"/>
    <property type="evidence" value="ECO:0007669"/>
    <property type="project" value="InterPro"/>
</dbReference>
<dbReference type="SMART" id="SM00066">
    <property type="entry name" value="GAL4"/>
    <property type="match status" value="1"/>
</dbReference>
<dbReference type="GO" id="GO:0005634">
    <property type="term" value="C:nucleus"/>
    <property type="evidence" value="ECO:0007669"/>
    <property type="project" value="UniProtKB-SubCell"/>
</dbReference>